<dbReference type="PANTHER" id="PTHR45649">
    <property type="entry name" value="AMINO-ACID PERMEASE BAT1"/>
    <property type="match status" value="1"/>
</dbReference>
<feature type="transmembrane region" description="Helical" evidence="6">
    <location>
        <begin position="57"/>
        <end position="76"/>
    </location>
</feature>
<dbReference type="Gene3D" id="1.20.1740.10">
    <property type="entry name" value="Amino acid/polyamine transporter I"/>
    <property type="match status" value="1"/>
</dbReference>
<evidence type="ECO:0000313" key="8">
    <source>
        <dbReference type="Proteomes" id="UP000226192"/>
    </source>
</evidence>
<feature type="transmembrane region" description="Helical" evidence="6">
    <location>
        <begin position="185"/>
        <end position="204"/>
    </location>
</feature>
<dbReference type="AlphaFoldDB" id="A0A2C5XZ35"/>
<dbReference type="InterPro" id="IPR004840">
    <property type="entry name" value="Amino_acid_permease_CS"/>
</dbReference>
<dbReference type="STRING" id="1399860.A0A2C5XZ35"/>
<organism evidence="7 8">
    <name type="scientific">Ophiocordyceps australis</name>
    <dbReference type="NCBI Taxonomy" id="1399860"/>
    <lineage>
        <taxon>Eukaryota</taxon>
        <taxon>Fungi</taxon>
        <taxon>Dikarya</taxon>
        <taxon>Ascomycota</taxon>
        <taxon>Pezizomycotina</taxon>
        <taxon>Sordariomycetes</taxon>
        <taxon>Hypocreomycetidae</taxon>
        <taxon>Hypocreales</taxon>
        <taxon>Ophiocordycipitaceae</taxon>
        <taxon>Ophiocordyceps</taxon>
    </lineage>
</organism>
<feature type="transmembrane region" description="Helical" evidence="6">
    <location>
        <begin position="507"/>
        <end position="525"/>
    </location>
</feature>
<dbReference type="Pfam" id="PF13520">
    <property type="entry name" value="AA_permease_2"/>
    <property type="match status" value="1"/>
</dbReference>
<dbReference type="OrthoDB" id="2417308at2759"/>
<dbReference type="PANTHER" id="PTHR45649:SF22">
    <property type="entry name" value="TRANSPORTER, PUTATIVE (EUROFUNG)-RELATED"/>
    <property type="match status" value="1"/>
</dbReference>
<gene>
    <name evidence="7" type="ORF">CDD81_8052</name>
</gene>
<keyword evidence="5 6" id="KW-0472">Membrane</keyword>
<dbReference type="Proteomes" id="UP000226192">
    <property type="component" value="Unassembled WGS sequence"/>
</dbReference>
<accession>A0A2C5XZ35</accession>
<protein>
    <recommendedName>
        <fullName evidence="9">Amino acid permease/ SLC12A domain-containing protein</fullName>
    </recommendedName>
</protein>
<keyword evidence="2" id="KW-0813">Transport</keyword>
<dbReference type="EMBL" id="NJET01000095">
    <property type="protein sequence ID" value="PHH61707.1"/>
    <property type="molecule type" value="Genomic_DNA"/>
</dbReference>
<evidence type="ECO:0000313" key="7">
    <source>
        <dbReference type="EMBL" id="PHH61707.1"/>
    </source>
</evidence>
<feature type="transmembrane region" description="Helical" evidence="6">
    <location>
        <begin position="409"/>
        <end position="427"/>
    </location>
</feature>
<keyword evidence="4 6" id="KW-1133">Transmembrane helix</keyword>
<sequence>MSDLDAADLAALGHAQSLSRSFSPLSMLALSFSVLGTWSTCAQNLGLGLSTGGPVAILWGLVLVALCNTCVAASLGELVSSMPTALGQAYWVARLLGDDKHKPARQGEAAAQGTLGNGEKKKGQAGRFAAYMCAWINTFGWWTLAASQNAFMTDFILAMRLLISPDAPTAWPASSSSSSRSPPGWLRFVVYTAITCLATAFNHVASRNARVLPLFNSLIGAWFAVEFFLYATALPTSVHLHPALAFQPAAWVFGGWINQTGWPDAVVFLMGLVQGAYGLTAFDTVIHMVEEIPSPRRNAPRTMCLAVVLGAVSGFVFMLICLFCIQDVSDVIGGAEFSFPFITITSSIMGRSTAAVLIGLFIANGLGQAVSVQTSASRLTWSFARDGGIPHGQSYFAHVDEKWHAPVRALWLQAVIVSLVGLLYLFSDAVLQAILSVSTIALTLSYGMPIFALMLVGRRQLPPRGQFGLGPRLGPVINTISILYCITTTIVFFFPHSPNPGIRDMNWAIAVFGVMLVISIGFWLIQGCNTFMAGIGQADEGVVVEAVLSAQSSVLSSGSRSELLDPAPAQVESVITSNVKT</sequence>
<keyword evidence="8" id="KW-1185">Reference proteome</keyword>
<feature type="transmembrane region" description="Helical" evidence="6">
    <location>
        <begin position="476"/>
        <end position="495"/>
    </location>
</feature>
<proteinExistence type="predicted"/>
<evidence type="ECO:0000256" key="1">
    <source>
        <dbReference type="ARBA" id="ARBA00004141"/>
    </source>
</evidence>
<evidence type="ECO:0000256" key="4">
    <source>
        <dbReference type="ARBA" id="ARBA00022989"/>
    </source>
</evidence>
<evidence type="ECO:0000256" key="5">
    <source>
        <dbReference type="ARBA" id="ARBA00023136"/>
    </source>
</evidence>
<feature type="transmembrane region" description="Helical" evidence="6">
    <location>
        <begin position="303"/>
        <end position="325"/>
    </location>
</feature>
<dbReference type="PROSITE" id="PS00218">
    <property type="entry name" value="AMINO_ACID_PERMEASE_1"/>
    <property type="match status" value="1"/>
</dbReference>
<evidence type="ECO:0000256" key="2">
    <source>
        <dbReference type="ARBA" id="ARBA00022448"/>
    </source>
</evidence>
<evidence type="ECO:0008006" key="9">
    <source>
        <dbReference type="Google" id="ProtNLM"/>
    </source>
</evidence>
<evidence type="ECO:0000256" key="6">
    <source>
        <dbReference type="SAM" id="Phobius"/>
    </source>
</evidence>
<comment type="caution">
    <text evidence="7">The sequence shown here is derived from an EMBL/GenBank/DDBJ whole genome shotgun (WGS) entry which is preliminary data.</text>
</comment>
<dbReference type="GO" id="GO:0022857">
    <property type="term" value="F:transmembrane transporter activity"/>
    <property type="evidence" value="ECO:0007669"/>
    <property type="project" value="InterPro"/>
</dbReference>
<dbReference type="PIRSF" id="PIRSF006060">
    <property type="entry name" value="AA_transporter"/>
    <property type="match status" value="1"/>
</dbReference>
<comment type="subcellular location">
    <subcellularLocation>
        <location evidence="1">Membrane</location>
        <topology evidence="1">Multi-pass membrane protein</topology>
    </subcellularLocation>
</comment>
<name>A0A2C5XZ35_9HYPO</name>
<feature type="transmembrane region" description="Helical" evidence="6">
    <location>
        <begin position="337"/>
        <end position="363"/>
    </location>
</feature>
<dbReference type="GO" id="GO:0006865">
    <property type="term" value="P:amino acid transport"/>
    <property type="evidence" value="ECO:0007669"/>
    <property type="project" value="InterPro"/>
</dbReference>
<dbReference type="GO" id="GO:0016020">
    <property type="term" value="C:membrane"/>
    <property type="evidence" value="ECO:0007669"/>
    <property type="project" value="UniProtKB-SubCell"/>
</dbReference>
<feature type="transmembrane region" description="Helical" evidence="6">
    <location>
        <begin position="128"/>
        <end position="145"/>
    </location>
</feature>
<keyword evidence="3 6" id="KW-0812">Transmembrane</keyword>
<evidence type="ECO:0000256" key="3">
    <source>
        <dbReference type="ARBA" id="ARBA00022692"/>
    </source>
</evidence>
<feature type="transmembrane region" description="Helical" evidence="6">
    <location>
        <begin position="265"/>
        <end position="282"/>
    </location>
</feature>
<dbReference type="InterPro" id="IPR002293">
    <property type="entry name" value="AA/rel_permease1"/>
</dbReference>
<feature type="transmembrane region" description="Helical" evidence="6">
    <location>
        <begin position="433"/>
        <end position="456"/>
    </location>
</feature>
<feature type="transmembrane region" description="Helical" evidence="6">
    <location>
        <begin position="211"/>
        <end position="231"/>
    </location>
</feature>
<reference evidence="7 8" key="1">
    <citation type="submission" date="2017-06" db="EMBL/GenBank/DDBJ databases">
        <title>Ant-infecting Ophiocordyceps genomes reveal a high diversity of potential behavioral manipulation genes and a possible major role for enterotoxins.</title>
        <authorList>
            <person name="De Bekker C."/>
            <person name="Evans H.C."/>
            <person name="Brachmann A."/>
            <person name="Hughes D.P."/>
        </authorList>
    </citation>
    <scope>NUCLEOTIDE SEQUENCE [LARGE SCALE GENOMIC DNA]</scope>
    <source>
        <strain evidence="7 8">Map64</strain>
    </source>
</reference>